<proteinExistence type="inferred from homology"/>
<evidence type="ECO:0000256" key="1">
    <source>
        <dbReference type="ARBA" id="ARBA00004245"/>
    </source>
</evidence>
<evidence type="ECO:0000256" key="3">
    <source>
        <dbReference type="ARBA" id="ARBA00022467"/>
    </source>
</evidence>
<evidence type="ECO:0000256" key="6">
    <source>
        <dbReference type="ARBA" id="ARBA00023203"/>
    </source>
</evidence>
<evidence type="ECO:0000313" key="11">
    <source>
        <dbReference type="EMBL" id="KAB0374549.1"/>
    </source>
</evidence>
<dbReference type="InterPro" id="IPR002017">
    <property type="entry name" value="Spectrin_repeat"/>
</dbReference>
<evidence type="ECO:0000256" key="5">
    <source>
        <dbReference type="ARBA" id="ARBA00022737"/>
    </source>
</evidence>
<reference evidence="11 12" key="1">
    <citation type="submission" date="2019-06" db="EMBL/GenBank/DDBJ databases">
        <title>Discovery of a novel chromosome fission-fusion reversal in muntjac.</title>
        <authorList>
            <person name="Mudd A.B."/>
            <person name="Bredeson J.V."/>
            <person name="Baum R."/>
            <person name="Hockemeyer D."/>
            <person name="Rokhsar D.S."/>
        </authorList>
    </citation>
    <scope>NUCLEOTIDE SEQUENCE [LARGE SCALE GENOMIC DNA]</scope>
    <source>
        <strain evidence="11">UCam_UCB_Mr</strain>
        <tissue evidence="11">Fibroblast cell line</tissue>
    </source>
</reference>
<comment type="subcellular location">
    <subcellularLocation>
        <location evidence="1">Cytoplasm</location>
        <location evidence="1">Cytoskeleton</location>
    </subcellularLocation>
</comment>
<dbReference type="Proteomes" id="UP000326062">
    <property type="component" value="Chromosome 8"/>
</dbReference>
<accession>A0A5N3XL77</accession>
<dbReference type="FunFam" id="1.20.58.60:FF:000408">
    <property type="entry name" value="Spectrin beta, non-erythrocytic 5"/>
    <property type="match status" value="1"/>
</dbReference>
<keyword evidence="3" id="KW-0117">Actin capping</keyword>
<dbReference type="GO" id="GO:0051693">
    <property type="term" value="P:actin filament capping"/>
    <property type="evidence" value="ECO:0007669"/>
    <property type="project" value="UniProtKB-KW"/>
</dbReference>
<dbReference type="GO" id="GO:0003779">
    <property type="term" value="F:actin binding"/>
    <property type="evidence" value="ECO:0007669"/>
    <property type="project" value="UniProtKB-KW"/>
</dbReference>
<feature type="coiled-coil region" evidence="8">
    <location>
        <begin position="1380"/>
        <end position="1433"/>
    </location>
</feature>
<dbReference type="FunFam" id="1.10.418.10:FF:000001">
    <property type="entry name" value="Actinin alpha 1"/>
    <property type="match status" value="1"/>
</dbReference>
<comment type="caution">
    <text evidence="11">The sequence shown here is derived from an EMBL/GenBank/DDBJ whole genome shotgun (WGS) entry which is preliminary data.</text>
</comment>
<keyword evidence="4" id="KW-0963">Cytoplasm</keyword>
<feature type="coiled-coil region" evidence="8">
    <location>
        <begin position="2731"/>
        <end position="2758"/>
    </location>
</feature>
<feature type="coiled-coil region" evidence="8">
    <location>
        <begin position="2350"/>
        <end position="2384"/>
    </location>
</feature>
<dbReference type="FunFam" id="1.20.58.60:FF:000007">
    <property type="entry name" value="Spectrin alpha chain non-erythrocytic 1"/>
    <property type="match status" value="1"/>
</dbReference>
<dbReference type="FunFam" id="1.20.58.60:FF:000135">
    <property type="entry name" value="Spectrin beta chain, non-erythrocytic"/>
    <property type="match status" value="1"/>
</dbReference>
<keyword evidence="6" id="KW-0009">Actin-binding</keyword>
<protein>
    <recommendedName>
        <fullName evidence="10">Calponin-homology (CH) domain-containing protein</fullName>
    </recommendedName>
</protein>
<dbReference type="Gene3D" id="1.10.418.10">
    <property type="entry name" value="Calponin-like domain"/>
    <property type="match status" value="2"/>
</dbReference>
<evidence type="ECO:0000256" key="8">
    <source>
        <dbReference type="SAM" id="Coils"/>
    </source>
</evidence>
<dbReference type="SMART" id="SM00150">
    <property type="entry name" value="SPEC"/>
    <property type="match status" value="30"/>
</dbReference>
<gene>
    <name evidence="11" type="ORF">FD755_013041</name>
</gene>
<dbReference type="PROSITE" id="PS00020">
    <property type="entry name" value="ACTININ_2"/>
    <property type="match status" value="1"/>
</dbReference>
<dbReference type="PROSITE" id="PS00019">
    <property type="entry name" value="ACTININ_1"/>
    <property type="match status" value="1"/>
</dbReference>
<dbReference type="InterPro" id="IPR018159">
    <property type="entry name" value="Spectrin/alpha-actinin"/>
</dbReference>
<comment type="similarity">
    <text evidence="2">Belongs to the spectrin family.</text>
</comment>
<feature type="domain" description="Calponin-homology (CH)" evidence="10">
    <location>
        <begin position="142"/>
        <end position="247"/>
    </location>
</feature>
<dbReference type="SUPFAM" id="SSF47576">
    <property type="entry name" value="Calponin-homology domain, CH-domain"/>
    <property type="match status" value="1"/>
</dbReference>
<evidence type="ECO:0000259" key="10">
    <source>
        <dbReference type="PROSITE" id="PS50021"/>
    </source>
</evidence>
<evidence type="ECO:0000256" key="9">
    <source>
        <dbReference type="SAM" id="MobiDB-lite"/>
    </source>
</evidence>
<dbReference type="InterPro" id="IPR001589">
    <property type="entry name" value="Actinin_actin-bd_CS"/>
</dbReference>
<dbReference type="FunFam" id="1.10.418.10:FF:000043">
    <property type="entry name" value="Spectrin beta chain, non-erythrocytic"/>
    <property type="match status" value="1"/>
</dbReference>
<dbReference type="GO" id="GO:0005737">
    <property type="term" value="C:cytoplasm"/>
    <property type="evidence" value="ECO:0007669"/>
    <property type="project" value="UniProtKB-ARBA"/>
</dbReference>
<sequence length="3666" mass="416015">MDSAYEMGHIRKLQARHMQMQEKTFTKWINNIFQHARVGIEIQNLCTELADGTHLLRLLELISGEALPPPNRGRMRVHFLENSSRALAFLRAKVPIPLIGPENIVDGDQTLILGLIWVIILRFQISHICLDREEFGVSAALLSAKEALLVWCQRKTAGYANINITDFSRSWSDGLSFSALIHAHRPDLLDYSSLRPDRPLHNLRCAFHVAEQELGIAQLLDPEDVAALQPDERSIMTYVSLYYHHFSRLHQEQTVQRRLVKILHQLQESEALQTQYEELVADLLCWIAEKQVQLEVRDFPDNLPAMRQLLVAFASFRTQEKPPRLQQRGATEALLFRLQTALRAQNRRPFLPPEGLGPTELSRRWASLELAEASRSRALQQRLLQLERLETLARRFQRKAALRESFLTDTEQVLDRAAAPPASPAMVDAAAQRLGMLEASILPQEGRFQALAEIADVLQQERYHGGREVASRQLEITRRWERLLQRLRGQRKQIAGMQAVLSLLQEVETASDQLNELQVMVSSSACGQKLTEVEGLLQRHDLLEAQISVLGAHVSHLAHQTMKLDSSTGTAVEVLQAKARALAQLYQSLMSLARSRRASLEQTLQQAEFLHSCEEEEAWLREHGQLVDASMRLDLSQIAAALQKHKALGAELHRHQAVCADLVQRGRKLGACGPPTRPDPWERAEVVQGMWQRLWARMDEQGMRLQAALLVQQYFMDVAEADSWLQEQRSTLESVSFGQDQVATEALLRQHLRLERSVRTFGTELHRLDEQAWVATAQAALLVVSVLSSPKRDPRNPGAWHEVSCHSGLWGTQKMALPDEPDPDFDPNTILQTQDRLSQDYEGLRAQAERRRAQLEEAVALFGFYGSCGELQSWLTKQTTLLQTLQPKANNLEVTQLKYENFLTALAVGRGLWTEVNSSAEQLKQRCPGNSPKIQLQQEELSQRWEQLETLKKEKETQLACTTHMCSFLQECGSTRVQLQNLILQLETLELGNSEDGHHVLRVGQQKMLVLEKNISHLQRAASKVEEMGPAESPSLQGQVETLQGLLEQVREQVAQRAQAQAHRSFLQESQWLLLWADSIQAKLHSEEEAVDVASAQQLLGKHRDLLEEIHLQQERLQQLETKGQPMAASGSPDFQEVASALRLLGHQGQELKAAWEQRQQQLQEGLELQKFVRDVDGFTASCANHEAFLQLDGLQEGVVETQSLLQQHQERGRLLEALGSRAEDLRARGEKLVQSRHPTAYKVREQLQSIQARWTRVQGRCEQRGRELLASLQLQEWKQDVVEVLLWMEEKGRMLVDEPSRKPSNILRKLRRHEAATRELAATQGHVESLQQAGRELLSSRPRAQEDVQARLQGLSSKWEELRRKTAERGKQLQQAQQQDQLLRLLQEAKEKMEWLEGTLQRAEMGQDLGSSRGLQKQHRQLEAESQALASRMATLVPEAHQVVSSQAIVEETEKYLQRFKALQGHLATRRWQLQASVELYHFHHLSDAELTWVAEHMPVPSPSSAKYPDGAHRLLHKHKELRAEVGAHQGQVERVLGSGRHLVASGHPQAQHIVERCQELEGRWADLEQACEAQARHLQQAAALQQCFLDTSELEDWVEEKWPLVSSQDYGGDETATVRLIKKHQALQQELARYWNSMEEVGRRAQTLTGPEASAQLGVVQKRLRERLQALQELAATRDRELEGALKLHEFMREAENLQGWLASQKQVAGGGESLGEDYDNVLHLCTKFVKFQHKVEMGGQRVATCRQLAENLLERGHRAAPRVHQMQQDLQAAWSELWELTQARGRLLRDAEVTLKVHRDMLEALTQVQEKTTGLPCDVAQDLRGLEAQLRRHEGLERELTSTGQQLQELLETGSEVQRLGPRLQAHAVQQRQQALVQAWETLKLRAEQRRAQLERAWLLARFHVAVRDYTSWAASVWQELQGEASSQEPGSGPLELSTHQQLRAELEAQEERYQQAAQLGQQALLAAGTCIKEVRDGLQDLRDKRERVFQAWEQKQERLQAVGREQLFLRKCGRLDEILKAREVFLKTSALGSSAEEVEQLIHKHETFQKVLATQEEKEAALCEQVKMLGGPRAQDLLCTVLERRARVKELVESRQHALHTSLLMAAFVRAATQAEDWIQERLQQLKEPVPLGDLKAKLRHLQKHKAFEAEVQAREEIITSVVEEGEALLAQSHPLEGEISQRLRELQEHWEKLRQAVALRGKDLEDKRNILEFLQRVDAAEAWIQEMEVMVNVSDLGRDLEHCQQLHRQLRKLRGVWARDTVNDARIRSIIDFSPQLNTQDTEQLKTIWQRQQQLNNRWNSFHGNLLRYQQQLEAALEIHGLSQKLDDITQQVREKAALVQALDCGKDLDNVQRLKQKHKELEQEMGLLQAQVEPLEREAGRVCQRSPEVAHGLGHQQQEMMDSWQQLQSRIQKWKESLDALHEAQELQAVLRELLVWAQRLRAQLDSQRSPGSLAEVQRMLEEHQELKAELDSRTDSISLARSTGQRLLAAGHPSTPNIRQALAGFNQELSGLEGAWHEHQLHLQQALELQRVLSSVEQMESWLCSLEACPASEGLGDSLANVETLLWKQRVREQDLEAQAEKMSALEATTRSLFQGGHPEAQGALSRCQAMLLRKEALLERARTRCHQLEQLRQLQSFLQDSCEMAAWLREKNPVALEEGWWDPVELQAQLQQQQNLQAELDTHAHRQQRLQREGQRLLQDGHSASETIQERLQELRKLWGELQAQCQRRAAKLQEAREALRLRRSVEELESWLELVELKLRVPIGDPDQPGLDELLGAQGELEAAVDRQVGRAQALLGQAQAQACVQESHCLARDVEEQAQRLLQRFESLRAPLRERRTALEARSLLLQFFRDADEEMAWVQQKLLLVAARGCGQSPSALRRLQEKHQSLESEMSSHEALTRAVVGTGRKLVQAGQFAARDVAARVQQLEDAMGRLRAEAAQRRRRLQQAQEAQSFLTELLEAESWLEERSCGLDIEDMGQSAEATQAFLRQLETTRRDLEGFTTRIERLQQTAALLESGQNPESPKVLAQMHAVRDTHSGLLQRAEGRGQGLREQLQLHQLEREALLLDAWLASKVATAESQDYGQDLEAVKLLEEKFDAFRKDVQSLGQARVQALRERASSLERAAPRCSPQIQAQRSRIEASWERLDQAVKTRTQNLAATREVRSLEQAAAELQGQMQEKATLVARDACDLSLLTVQTLQQQHRCLERELAAMEKEVARVQTEACRLGQLHPEAQEGLAKQLAGVQEAWATLNAKVYERDRQLEEAAQGHAFLRRCRELLAWATEKQALVSLEELAGNIARAEGLLALHEELGREIKEYSLQAQNIQQEGQWLVDSGHCMSLEVTGCLQDLDRQLRALREAWALRRERCEESWHLQKLRQELDQAEAWLACREGLLLDPNCGHSVSDVELLLCRHKDLEKLLASQEEKFARLQQEAAVDQKQQVKGLKPSGSWWPRAQLTEMGDPQPSDAKGAPTMEGILELKHQLLPGRRQRAPFGPEIYCHGGPTGSTWRGCLGDSLQTPSEEGRSLTVLERLGVRMSPRHTPTDQTYTQTQCTDPTGSLLTACSAREAQADLPALQGASGEVLFSTPILTRVGAVGPDVAPSRPSLGPALCALPPPLHGLTQGLQQPLLSLKDPEPNRGADTTKETQIGNTF</sequence>
<name>A0A5N3XL77_MUNRE</name>
<dbReference type="Gene3D" id="1.20.58.60">
    <property type="match status" value="20"/>
</dbReference>
<dbReference type="Pfam" id="PF00307">
    <property type="entry name" value="CH"/>
    <property type="match status" value="2"/>
</dbReference>
<keyword evidence="7" id="KW-0206">Cytoskeleton</keyword>
<dbReference type="GO" id="GO:0005856">
    <property type="term" value="C:cytoskeleton"/>
    <property type="evidence" value="ECO:0007669"/>
    <property type="project" value="UniProtKB-SubCell"/>
</dbReference>
<dbReference type="InterPro" id="IPR001715">
    <property type="entry name" value="CH_dom"/>
</dbReference>
<dbReference type="GO" id="GO:0016020">
    <property type="term" value="C:membrane"/>
    <property type="evidence" value="ECO:0007669"/>
    <property type="project" value="UniProtKB-ARBA"/>
</dbReference>
<dbReference type="FunFam" id="1.20.58.60:FF:000011">
    <property type="entry name" value="Spectrin beta chain"/>
    <property type="match status" value="1"/>
</dbReference>
<dbReference type="CDD" id="cd21247">
    <property type="entry name" value="CH_SPTBN5_rpt1"/>
    <property type="match status" value="1"/>
</dbReference>
<feature type="coiled-coil region" evidence="8">
    <location>
        <begin position="3303"/>
        <end position="3340"/>
    </location>
</feature>
<dbReference type="FunFam" id="1.20.58.60:FF:000280">
    <property type="entry name" value="Spectrin beta, non-erythrocytic 5"/>
    <property type="match status" value="1"/>
</dbReference>
<feature type="region of interest" description="Disordered" evidence="9">
    <location>
        <begin position="3644"/>
        <end position="3666"/>
    </location>
</feature>
<feature type="coiled-coil region" evidence="8">
    <location>
        <begin position="2888"/>
        <end position="2961"/>
    </location>
</feature>
<organism evidence="11 12">
    <name type="scientific">Muntiacus reevesi</name>
    <name type="common">Reeves' muntjac</name>
    <name type="synonym">Cervus reevesi</name>
    <dbReference type="NCBI Taxonomy" id="9886"/>
    <lineage>
        <taxon>Eukaryota</taxon>
        <taxon>Metazoa</taxon>
        <taxon>Chordata</taxon>
        <taxon>Craniata</taxon>
        <taxon>Vertebrata</taxon>
        <taxon>Euteleostomi</taxon>
        <taxon>Mammalia</taxon>
        <taxon>Eutheria</taxon>
        <taxon>Laurasiatheria</taxon>
        <taxon>Artiodactyla</taxon>
        <taxon>Ruminantia</taxon>
        <taxon>Pecora</taxon>
        <taxon>Cervidae</taxon>
        <taxon>Muntiacinae</taxon>
        <taxon>Muntiacus</taxon>
    </lineage>
</organism>
<dbReference type="PANTHER" id="PTHR11915">
    <property type="entry name" value="SPECTRIN/FILAMIN RELATED CYTOSKELETAL PROTEIN"/>
    <property type="match status" value="1"/>
</dbReference>
<dbReference type="SUPFAM" id="SSF46966">
    <property type="entry name" value="Spectrin repeat"/>
    <property type="match status" value="24"/>
</dbReference>
<dbReference type="InterPro" id="IPR036872">
    <property type="entry name" value="CH_dom_sf"/>
</dbReference>
<dbReference type="CDD" id="cd00176">
    <property type="entry name" value="SPEC"/>
    <property type="match status" value="17"/>
</dbReference>
<keyword evidence="12" id="KW-1185">Reference proteome</keyword>
<dbReference type="FunFam" id="1.20.58.60:FF:000282">
    <property type="entry name" value="Spectrin beta, non-erythrocytic 5"/>
    <property type="match status" value="1"/>
</dbReference>
<dbReference type="PROSITE" id="PS50021">
    <property type="entry name" value="CH"/>
    <property type="match status" value="2"/>
</dbReference>
<keyword evidence="5" id="KW-0677">Repeat</keyword>
<dbReference type="FunFam" id="1.20.58.60:FF:000259">
    <property type="entry name" value="Spectrin beta, non-erythrocytic 5"/>
    <property type="match status" value="1"/>
</dbReference>
<evidence type="ECO:0000256" key="2">
    <source>
        <dbReference type="ARBA" id="ARBA00006826"/>
    </source>
</evidence>
<evidence type="ECO:0000313" key="12">
    <source>
        <dbReference type="Proteomes" id="UP000326062"/>
    </source>
</evidence>
<feature type="coiled-coil region" evidence="8">
    <location>
        <begin position="3167"/>
        <end position="3234"/>
    </location>
</feature>
<feature type="coiled-coil region" evidence="8">
    <location>
        <begin position="3419"/>
        <end position="3453"/>
    </location>
</feature>
<dbReference type="EMBL" id="VCEB01000007">
    <property type="protein sequence ID" value="KAB0374549.1"/>
    <property type="molecule type" value="Genomic_DNA"/>
</dbReference>
<dbReference type="FunFam" id="1.20.58.60:FF:000307">
    <property type="entry name" value="Spectrin beta, non-erythrocytic 5"/>
    <property type="match status" value="1"/>
</dbReference>
<dbReference type="Pfam" id="PF00435">
    <property type="entry name" value="Spectrin"/>
    <property type="match status" value="27"/>
</dbReference>
<keyword evidence="8" id="KW-0175">Coiled coil</keyword>
<evidence type="ECO:0000256" key="4">
    <source>
        <dbReference type="ARBA" id="ARBA00022490"/>
    </source>
</evidence>
<dbReference type="SMART" id="SM00033">
    <property type="entry name" value="CH"/>
    <property type="match status" value="2"/>
</dbReference>
<feature type="compositionally biased region" description="Basic and acidic residues" evidence="9">
    <location>
        <begin position="3646"/>
        <end position="3658"/>
    </location>
</feature>
<evidence type="ECO:0000256" key="7">
    <source>
        <dbReference type="ARBA" id="ARBA00023212"/>
    </source>
</evidence>
<feature type="domain" description="Calponin-homology (CH)" evidence="10">
    <location>
        <begin position="19"/>
        <end position="124"/>
    </location>
</feature>